<sequence length="112" mass="12825">MNRYNILEDLEYKDTVAISLMFENELSKEIRILMKENQIMKEHKTAFPITVEIFEGEIEFGVEKQIHKLVKGDIVSLSANIPHDLKANKNSIIRLTLAKKDSVARVSGVLKL</sequence>
<evidence type="ECO:0000313" key="2">
    <source>
        <dbReference type="Proteomes" id="UP000290092"/>
    </source>
</evidence>
<dbReference type="AlphaFoldDB" id="A0AAX2AKK6"/>
<organism evidence="1 2">
    <name type="scientific">Malaciobacter mytili LMG 24559</name>
    <dbReference type="NCBI Taxonomy" id="1032238"/>
    <lineage>
        <taxon>Bacteria</taxon>
        <taxon>Pseudomonadati</taxon>
        <taxon>Campylobacterota</taxon>
        <taxon>Epsilonproteobacteria</taxon>
        <taxon>Campylobacterales</taxon>
        <taxon>Arcobacteraceae</taxon>
        <taxon>Malaciobacter</taxon>
    </lineage>
</organism>
<reference evidence="1 2" key="1">
    <citation type="submission" date="2017-09" db="EMBL/GenBank/DDBJ databases">
        <title>Genomics of the genus Arcobacter.</title>
        <authorList>
            <person name="Perez-Cataluna A."/>
            <person name="Figueras M.J."/>
            <person name="Salas-Masso N."/>
        </authorList>
    </citation>
    <scope>NUCLEOTIDE SEQUENCE [LARGE SCALE GENOMIC DNA]</scope>
    <source>
        <strain evidence="1 2">CECT 7386</strain>
    </source>
</reference>
<dbReference type="InterPro" id="IPR014710">
    <property type="entry name" value="RmlC-like_jellyroll"/>
</dbReference>
<protein>
    <submittedName>
        <fullName evidence="1">Cupin</fullName>
    </submittedName>
</protein>
<dbReference type="SUPFAM" id="SSF51182">
    <property type="entry name" value="RmlC-like cupins"/>
    <property type="match status" value="1"/>
</dbReference>
<proteinExistence type="predicted"/>
<dbReference type="RefSeq" id="WP_114841626.1">
    <property type="nucleotide sequence ID" value="NZ_CP031219.1"/>
</dbReference>
<dbReference type="EMBL" id="NXID01000003">
    <property type="protein sequence ID" value="RXK16864.1"/>
    <property type="molecule type" value="Genomic_DNA"/>
</dbReference>
<dbReference type="InterPro" id="IPR011051">
    <property type="entry name" value="RmlC_Cupin_sf"/>
</dbReference>
<keyword evidence="2" id="KW-1185">Reference proteome</keyword>
<name>A0AAX2AKK6_9BACT</name>
<gene>
    <name evidence="1" type="ORF">CP985_01530</name>
</gene>
<dbReference type="KEGG" id="amyt:AMYT_1178"/>
<dbReference type="Proteomes" id="UP000290092">
    <property type="component" value="Unassembled WGS sequence"/>
</dbReference>
<evidence type="ECO:0000313" key="1">
    <source>
        <dbReference type="EMBL" id="RXK16864.1"/>
    </source>
</evidence>
<comment type="caution">
    <text evidence="1">The sequence shown here is derived from an EMBL/GenBank/DDBJ whole genome shotgun (WGS) entry which is preliminary data.</text>
</comment>
<accession>A0AAX2AKK6</accession>
<dbReference type="Gene3D" id="2.60.120.10">
    <property type="entry name" value="Jelly Rolls"/>
    <property type="match status" value="1"/>
</dbReference>